<feature type="domain" description="DUF1330" evidence="1">
    <location>
        <begin position="3"/>
        <end position="90"/>
    </location>
</feature>
<accession>A0A0F9BQG0</accession>
<evidence type="ECO:0000313" key="2">
    <source>
        <dbReference type="EMBL" id="KKL16092.1"/>
    </source>
</evidence>
<dbReference type="PANTHER" id="PTHR41521:SF4">
    <property type="entry name" value="BLR0684 PROTEIN"/>
    <property type="match status" value="1"/>
</dbReference>
<comment type="caution">
    <text evidence="2">The sequence shown here is derived from an EMBL/GenBank/DDBJ whole genome shotgun (WGS) entry which is preliminary data.</text>
</comment>
<evidence type="ECO:0000259" key="1">
    <source>
        <dbReference type="Pfam" id="PF07045"/>
    </source>
</evidence>
<protein>
    <recommendedName>
        <fullName evidence="1">DUF1330 domain-containing protein</fullName>
    </recommendedName>
</protein>
<proteinExistence type="predicted"/>
<reference evidence="2" key="1">
    <citation type="journal article" date="2015" name="Nature">
        <title>Complex archaea that bridge the gap between prokaryotes and eukaryotes.</title>
        <authorList>
            <person name="Spang A."/>
            <person name="Saw J.H."/>
            <person name="Jorgensen S.L."/>
            <person name="Zaremba-Niedzwiedzka K."/>
            <person name="Martijn J."/>
            <person name="Lind A.E."/>
            <person name="van Eijk R."/>
            <person name="Schleper C."/>
            <person name="Guy L."/>
            <person name="Ettema T.J."/>
        </authorList>
    </citation>
    <scope>NUCLEOTIDE SEQUENCE</scope>
</reference>
<gene>
    <name evidence="2" type="ORF">LCGC14_2499050</name>
</gene>
<dbReference type="SUPFAM" id="SSF54909">
    <property type="entry name" value="Dimeric alpha+beta barrel"/>
    <property type="match status" value="1"/>
</dbReference>
<dbReference type="AlphaFoldDB" id="A0A0F9BQG0"/>
<dbReference type="Gene3D" id="3.30.70.100">
    <property type="match status" value="1"/>
</dbReference>
<name>A0A0F9BQG0_9ZZZZ</name>
<dbReference type="InterPro" id="IPR010753">
    <property type="entry name" value="DUF1330"/>
</dbReference>
<dbReference type="PANTHER" id="PTHR41521">
    <property type="match status" value="1"/>
</dbReference>
<dbReference type="Pfam" id="PF07045">
    <property type="entry name" value="DUF1330"/>
    <property type="match status" value="1"/>
</dbReference>
<dbReference type="InterPro" id="IPR011008">
    <property type="entry name" value="Dimeric_a/b-barrel"/>
</dbReference>
<organism evidence="2">
    <name type="scientific">marine sediment metagenome</name>
    <dbReference type="NCBI Taxonomy" id="412755"/>
    <lineage>
        <taxon>unclassified sequences</taxon>
        <taxon>metagenomes</taxon>
        <taxon>ecological metagenomes</taxon>
    </lineage>
</organism>
<dbReference type="EMBL" id="LAZR01039802">
    <property type="protein sequence ID" value="KKL16092.1"/>
    <property type="molecule type" value="Genomic_DNA"/>
</dbReference>
<sequence>MAAYLIGHITIKDPILWKNYVDGVQKSLIPFGAELIFRGKRATVLAGEHPYHHAVVIKFSDQSAIQNWYNSETYQDLIPIRDKAADVAIISYDS</sequence>